<dbReference type="SUPFAM" id="SSF55073">
    <property type="entry name" value="Nucleotide cyclase"/>
    <property type="match status" value="1"/>
</dbReference>
<evidence type="ECO:0000256" key="4">
    <source>
        <dbReference type="SAM" id="MobiDB-lite"/>
    </source>
</evidence>
<evidence type="ECO:0000256" key="1">
    <source>
        <dbReference type="ARBA" id="ARBA00023015"/>
    </source>
</evidence>
<dbReference type="PANTHER" id="PTHR44688:SF16">
    <property type="entry name" value="DNA-BINDING TRANSCRIPTIONAL ACTIVATOR DEVR_DOSR"/>
    <property type="match status" value="1"/>
</dbReference>
<feature type="region of interest" description="Disordered" evidence="4">
    <location>
        <begin position="1"/>
        <end position="23"/>
    </location>
</feature>
<reference evidence="6 7" key="1">
    <citation type="submission" date="2019-11" db="EMBL/GenBank/DDBJ databases">
        <title>Novel species isolated from a subtropical stream in China.</title>
        <authorList>
            <person name="Lu H."/>
        </authorList>
    </citation>
    <scope>NUCLEOTIDE SEQUENCE [LARGE SCALE GENOMIC DNA]</scope>
    <source>
        <strain evidence="6 7">FT92W</strain>
    </source>
</reference>
<keyword evidence="7" id="KW-1185">Reference proteome</keyword>
<keyword evidence="3" id="KW-0804">Transcription</keyword>
<organism evidence="6 7">
    <name type="scientific">Pseudoduganella rivuli</name>
    <dbReference type="NCBI Taxonomy" id="2666085"/>
    <lineage>
        <taxon>Bacteria</taxon>
        <taxon>Pseudomonadati</taxon>
        <taxon>Pseudomonadota</taxon>
        <taxon>Betaproteobacteria</taxon>
        <taxon>Burkholderiales</taxon>
        <taxon>Oxalobacteraceae</taxon>
        <taxon>Telluria group</taxon>
        <taxon>Pseudoduganella</taxon>
    </lineage>
</organism>
<dbReference type="AlphaFoldDB" id="A0A7X2LY88"/>
<gene>
    <name evidence="6" type="ORF">GJ700_33945</name>
</gene>
<dbReference type="EMBL" id="WKJJ01000040">
    <property type="protein sequence ID" value="MRV76724.1"/>
    <property type="molecule type" value="Genomic_DNA"/>
</dbReference>
<dbReference type="InterPro" id="IPR003593">
    <property type="entry name" value="AAA+_ATPase"/>
</dbReference>
<dbReference type="CDD" id="cd06170">
    <property type="entry name" value="LuxR_C_like"/>
    <property type="match status" value="1"/>
</dbReference>
<dbReference type="InterPro" id="IPR000792">
    <property type="entry name" value="Tscrpt_reg_LuxR_C"/>
</dbReference>
<evidence type="ECO:0000256" key="2">
    <source>
        <dbReference type="ARBA" id="ARBA00023125"/>
    </source>
</evidence>
<proteinExistence type="predicted"/>
<evidence type="ECO:0000256" key="3">
    <source>
        <dbReference type="ARBA" id="ARBA00023163"/>
    </source>
</evidence>
<dbReference type="Pfam" id="PF13191">
    <property type="entry name" value="AAA_16"/>
    <property type="match status" value="1"/>
</dbReference>
<dbReference type="InterPro" id="IPR036388">
    <property type="entry name" value="WH-like_DNA-bd_sf"/>
</dbReference>
<sequence length="568" mass="59765">MTDARPDPIEPGAAPASEGQPAHVELTPRQQQIMELLRAGKVNKEIARELGIGVGTVKQHVVTLFKRLNVRNRTMAVTRGMVLAEPRPAETHEHTATAAPSPATGMLERRPCAVLSLALPAEADDAAVRRLHDSLAALACDLDAVFVARRGNAGDLIFGLHQVGERDLLRAMACAQRLYETFSAEAPALAGAMRGGLTVGIVVASMLRNGGWSGEAIVSTAIAGARELQEQAPAGQLALGRPVFDVMQAQGIRSDALFGAGTAPGAVAFNALAGMDWHGERIAYPLVGRADERKTLERCLRDAAAGQGGLLLLEGETGMGKSRLCKALLAQCRQAQGHAVAYAVPQDAAQRDTAGGVIAMLDGSQPRPGAPLVAVVDDYHFLSPQQRLAVLERAYKSAQAGALVVLSGRRVPETGAAGSTDDVPVVRLALSRLSGKEIEALVRQVPGAQGMPAAQVQHIVADAAGVPLFAVELARHCHEVGVALPLLVIVIARLDSLHLDRKLLRVAARRSLPPTTAEIAAMLGQAPDTVADAVQRAVASGVLREDADGRLDFGHPLLRKIIDYLSLE</sequence>
<dbReference type="GO" id="GO:0006355">
    <property type="term" value="P:regulation of DNA-templated transcription"/>
    <property type="evidence" value="ECO:0007669"/>
    <property type="project" value="InterPro"/>
</dbReference>
<dbReference type="PANTHER" id="PTHR44688">
    <property type="entry name" value="DNA-BINDING TRANSCRIPTIONAL ACTIVATOR DEVR_DOSR"/>
    <property type="match status" value="1"/>
</dbReference>
<dbReference type="Pfam" id="PF00196">
    <property type="entry name" value="GerE"/>
    <property type="match status" value="1"/>
</dbReference>
<dbReference type="InterPro" id="IPR027417">
    <property type="entry name" value="P-loop_NTPase"/>
</dbReference>
<dbReference type="SMART" id="SM00421">
    <property type="entry name" value="HTH_LUXR"/>
    <property type="match status" value="1"/>
</dbReference>
<accession>A0A7X2LY88</accession>
<dbReference type="InterPro" id="IPR016032">
    <property type="entry name" value="Sig_transdc_resp-reg_C-effctor"/>
</dbReference>
<dbReference type="PROSITE" id="PS50043">
    <property type="entry name" value="HTH_LUXR_2"/>
    <property type="match status" value="1"/>
</dbReference>
<dbReference type="InterPro" id="IPR029787">
    <property type="entry name" value="Nucleotide_cyclase"/>
</dbReference>
<evidence type="ECO:0000259" key="5">
    <source>
        <dbReference type="PROSITE" id="PS50043"/>
    </source>
</evidence>
<dbReference type="SUPFAM" id="SSF52540">
    <property type="entry name" value="P-loop containing nucleoside triphosphate hydrolases"/>
    <property type="match status" value="1"/>
</dbReference>
<dbReference type="InterPro" id="IPR041664">
    <property type="entry name" value="AAA_16"/>
</dbReference>
<dbReference type="GO" id="GO:0003677">
    <property type="term" value="F:DNA binding"/>
    <property type="evidence" value="ECO:0007669"/>
    <property type="project" value="UniProtKB-KW"/>
</dbReference>
<dbReference type="PRINTS" id="PR00038">
    <property type="entry name" value="HTHLUXR"/>
</dbReference>
<evidence type="ECO:0000313" key="7">
    <source>
        <dbReference type="Proteomes" id="UP000446768"/>
    </source>
</evidence>
<keyword evidence="2" id="KW-0238">DNA-binding</keyword>
<dbReference type="RefSeq" id="WP_154382510.1">
    <property type="nucleotide sequence ID" value="NZ_WKJJ01000040.1"/>
</dbReference>
<dbReference type="Proteomes" id="UP000446768">
    <property type="component" value="Unassembled WGS sequence"/>
</dbReference>
<feature type="domain" description="HTH luxR-type" evidence="5">
    <location>
        <begin position="18"/>
        <end position="84"/>
    </location>
</feature>
<dbReference type="SMART" id="SM00382">
    <property type="entry name" value="AAA"/>
    <property type="match status" value="1"/>
</dbReference>
<evidence type="ECO:0000313" key="6">
    <source>
        <dbReference type="EMBL" id="MRV76724.1"/>
    </source>
</evidence>
<dbReference type="SUPFAM" id="SSF46894">
    <property type="entry name" value="C-terminal effector domain of the bipartite response regulators"/>
    <property type="match status" value="1"/>
</dbReference>
<name>A0A7X2LY88_9BURK</name>
<dbReference type="Gene3D" id="3.40.50.300">
    <property type="entry name" value="P-loop containing nucleotide triphosphate hydrolases"/>
    <property type="match status" value="1"/>
</dbReference>
<protein>
    <submittedName>
        <fullName evidence="6">AAA family ATPase</fullName>
    </submittedName>
</protein>
<keyword evidence="1" id="KW-0805">Transcription regulation</keyword>
<dbReference type="Gene3D" id="1.10.10.10">
    <property type="entry name" value="Winged helix-like DNA-binding domain superfamily/Winged helix DNA-binding domain"/>
    <property type="match status" value="1"/>
</dbReference>
<comment type="caution">
    <text evidence="6">The sequence shown here is derived from an EMBL/GenBank/DDBJ whole genome shotgun (WGS) entry which is preliminary data.</text>
</comment>